<evidence type="ECO:0000259" key="2">
    <source>
        <dbReference type="Pfam" id="PF02775"/>
    </source>
</evidence>
<evidence type="ECO:0000313" key="4">
    <source>
        <dbReference type="Proteomes" id="UP000182860"/>
    </source>
</evidence>
<name>A0A1J4T5J0_9BACT</name>
<accession>A0A1J4T5J0</accession>
<dbReference type="PANTHER" id="PTHR42897">
    <property type="entry name" value="PYRUVATE SYNTHASE SUBUNIT PORB"/>
    <property type="match status" value="1"/>
</dbReference>
<dbReference type="InterPro" id="IPR051479">
    <property type="entry name" value="PorB-like"/>
</dbReference>
<dbReference type="Pfam" id="PF02775">
    <property type="entry name" value="TPP_enzyme_C"/>
    <property type="match status" value="1"/>
</dbReference>
<proteinExistence type="predicted"/>
<dbReference type="CDD" id="cd03376">
    <property type="entry name" value="TPP_PFOR_porB_like"/>
    <property type="match status" value="1"/>
</dbReference>
<comment type="caution">
    <text evidence="3">The sequence shown here is derived from an EMBL/GenBank/DDBJ whole genome shotgun (WGS) entry which is preliminary data.</text>
</comment>
<dbReference type="Proteomes" id="UP000182860">
    <property type="component" value="Unassembled WGS sequence"/>
</dbReference>
<evidence type="ECO:0000313" key="3">
    <source>
        <dbReference type="EMBL" id="OIO07058.1"/>
    </source>
</evidence>
<dbReference type="SUPFAM" id="SSF52518">
    <property type="entry name" value="Thiamin diphosphate-binding fold (THDP-binding)"/>
    <property type="match status" value="1"/>
</dbReference>
<feature type="domain" description="Thiamine pyrophosphate enzyme TPP-binding" evidence="2">
    <location>
        <begin position="42"/>
        <end position="213"/>
    </location>
</feature>
<gene>
    <name evidence="3" type="ORF">AUJ35_02905</name>
</gene>
<dbReference type="GO" id="GO:0030976">
    <property type="term" value="F:thiamine pyrophosphate binding"/>
    <property type="evidence" value="ECO:0007669"/>
    <property type="project" value="InterPro"/>
</dbReference>
<keyword evidence="1" id="KW-0560">Oxidoreductase</keyword>
<evidence type="ECO:0000256" key="1">
    <source>
        <dbReference type="ARBA" id="ARBA00023002"/>
    </source>
</evidence>
<dbReference type="InterPro" id="IPR029061">
    <property type="entry name" value="THDP-binding"/>
</dbReference>
<sequence length="303" mass="32832">MTNKKIENICPGHNACAGCGQLIAVRATMKALDKNTILTNATGCLEVTTTAYPTSSWGLPWIHSLFENSSTVASGIRAALDYKGKKNIKIVAQGGDGGTYDIGIGLVSGMWERGDNILYICYDTEAYSNTGIQASGATPYGASTTTSPISECSSDKPLCPLYPGSKQVKKDMIGIALAHKLNYVAQSTTGFPDDITNKVKRALATPGPSYIQILTPCIPGWKIDLNQAVHLGKLAVTTGLYPLLEYENGILTNKSKVPQPTPQVEEYLKPQGRFKHLFSQKQFQSDLTYIQSLADENIKKYQL</sequence>
<dbReference type="Gene3D" id="3.40.50.970">
    <property type="match status" value="1"/>
</dbReference>
<dbReference type="PANTHER" id="PTHR42897:SF2">
    <property type="entry name" value="PYRUVATE SYNTHASE SUBUNIT PORB"/>
    <property type="match status" value="1"/>
</dbReference>
<reference evidence="3 4" key="1">
    <citation type="journal article" date="2016" name="Environ. Microbiol.">
        <title>Genomic resolution of a cold subsurface aquifer community provides metabolic insights for novel microbes adapted to high CO concentrations.</title>
        <authorList>
            <person name="Probst A.J."/>
            <person name="Castelle C.J."/>
            <person name="Singh A."/>
            <person name="Brown C.T."/>
            <person name="Anantharaman K."/>
            <person name="Sharon I."/>
            <person name="Hug L.A."/>
            <person name="Burstein D."/>
            <person name="Emerson J.B."/>
            <person name="Thomas B.C."/>
            <person name="Banfield J.F."/>
        </authorList>
    </citation>
    <scope>NUCLEOTIDE SEQUENCE [LARGE SCALE GENOMIC DNA]</scope>
    <source>
        <strain evidence="3">CG1_02_41_21</strain>
    </source>
</reference>
<dbReference type="GO" id="GO:0016491">
    <property type="term" value="F:oxidoreductase activity"/>
    <property type="evidence" value="ECO:0007669"/>
    <property type="project" value="UniProtKB-KW"/>
</dbReference>
<protein>
    <recommendedName>
        <fullName evidence="2">Thiamine pyrophosphate enzyme TPP-binding domain-containing protein</fullName>
    </recommendedName>
</protein>
<organism evidence="3 4">
    <name type="scientific">Candidatus Falkowbacteria bacterium CG1_02_41_21</name>
    <dbReference type="NCBI Taxonomy" id="1805147"/>
    <lineage>
        <taxon>Bacteria</taxon>
        <taxon>Candidatus Falkowiibacteriota</taxon>
    </lineage>
</organism>
<dbReference type="InterPro" id="IPR011766">
    <property type="entry name" value="TPP_enzyme_TPP-bd"/>
</dbReference>
<dbReference type="AlphaFoldDB" id="A0A1J4T5J0"/>
<dbReference type="EMBL" id="MNUV01000052">
    <property type="protein sequence ID" value="OIO07058.1"/>
    <property type="molecule type" value="Genomic_DNA"/>
</dbReference>